<dbReference type="InterPro" id="IPR044926">
    <property type="entry name" value="RGS_subdomain_2"/>
</dbReference>
<accession>A0A177WAU9</accession>
<proteinExistence type="predicted"/>
<evidence type="ECO:0000313" key="3">
    <source>
        <dbReference type="EMBL" id="OAJ37237.1"/>
    </source>
</evidence>
<feature type="compositionally biased region" description="Polar residues" evidence="1">
    <location>
        <begin position="41"/>
        <end position="63"/>
    </location>
</feature>
<dbReference type="AlphaFoldDB" id="A0A177WAU9"/>
<dbReference type="PANTHER" id="PTHR10845">
    <property type="entry name" value="REGULATOR OF G PROTEIN SIGNALING"/>
    <property type="match status" value="1"/>
</dbReference>
<reference evidence="3 4" key="1">
    <citation type="submission" date="2006-10" db="EMBL/GenBank/DDBJ databases">
        <title>The Genome Sequence of Batrachochytrium dendrobatidis JEL423.</title>
        <authorList>
            <consortium name="The Broad Institute Genome Sequencing Platform"/>
            <person name="Birren B."/>
            <person name="Lander E."/>
            <person name="Galagan J."/>
            <person name="Cuomo C."/>
            <person name="Devon K."/>
            <person name="Jaffe D."/>
            <person name="Butler J."/>
            <person name="Alvarez P."/>
            <person name="Gnerre S."/>
            <person name="Grabherr M."/>
            <person name="Kleber M."/>
            <person name="Mauceli E."/>
            <person name="Brockman W."/>
            <person name="Young S."/>
            <person name="LaButti K."/>
            <person name="Sykes S."/>
            <person name="DeCaprio D."/>
            <person name="Crawford M."/>
            <person name="Koehrsen M."/>
            <person name="Engels R."/>
            <person name="Montgomery P."/>
            <person name="Pearson M."/>
            <person name="Howarth C."/>
            <person name="Larson L."/>
            <person name="White J."/>
            <person name="O'Leary S."/>
            <person name="Kodira C."/>
            <person name="Zeng Q."/>
            <person name="Yandava C."/>
            <person name="Alvarado L."/>
            <person name="Longcore J."/>
            <person name="James T."/>
        </authorList>
    </citation>
    <scope>NUCLEOTIDE SEQUENCE [LARGE SCALE GENOMIC DNA]</scope>
    <source>
        <strain evidence="3 4">JEL423</strain>
    </source>
</reference>
<feature type="region of interest" description="Disordered" evidence="1">
    <location>
        <begin position="620"/>
        <end position="661"/>
    </location>
</feature>
<protein>
    <recommendedName>
        <fullName evidence="2">RGS domain-containing protein</fullName>
    </recommendedName>
</protein>
<dbReference type="SMART" id="SM00315">
    <property type="entry name" value="RGS"/>
    <property type="match status" value="1"/>
</dbReference>
<dbReference type="PANTHER" id="PTHR10845:SF192">
    <property type="entry name" value="DOUBLE HIT, ISOFORM B"/>
    <property type="match status" value="1"/>
</dbReference>
<dbReference type="InterPro" id="IPR036305">
    <property type="entry name" value="RGS_sf"/>
</dbReference>
<feature type="region of interest" description="Disordered" evidence="1">
    <location>
        <begin position="38"/>
        <end position="63"/>
    </location>
</feature>
<feature type="region of interest" description="Disordered" evidence="1">
    <location>
        <begin position="475"/>
        <end position="529"/>
    </location>
</feature>
<feature type="domain" description="RGS" evidence="2">
    <location>
        <begin position="321"/>
        <end position="426"/>
    </location>
</feature>
<dbReference type="InterPro" id="IPR016137">
    <property type="entry name" value="RGS"/>
</dbReference>
<dbReference type="Proteomes" id="UP000077115">
    <property type="component" value="Unassembled WGS sequence"/>
</dbReference>
<dbReference type="EMBL" id="DS022300">
    <property type="protein sequence ID" value="OAJ37237.1"/>
    <property type="molecule type" value="Genomic_DNA"/>
</dbReference>
<dbReference type="PROSITE" id="PS50132">
    <property type="entry name" value="RGS"/>
    <property type="match status" value="2"/>
</dbReference>
<dbReference type="SUPFAM" id="SSF48097">
    <property type="entry name" value="Regulator of G-protein signaling, RGS"/>
    <property type="match status" value="2"/>
</dbReference>
<sequence length="791" mass="88448">MAMQQLQPGLENPECKHIQQLTHSLQMVESNNCILEHSQNHQHPSSQPAFSPSMQQLSHFPHTSPSPVRTAFSLHYNSDQSNSESSITSPLAYPLCNGGSPIKETQHLTQLLTPTHTIGATQVGVATVTSSQQPYTSIQPQLIQPQQHRYHNQVLQHRYHQQSQQPLHSTLPAEMVPHRQLTMSGSINQNNSLPPDMMIWTRESFVHLLMDYSKMTLFREFVQQNETLCVLEPYCANFHVLWLYLPFYTAVIIQHQLQSIIKPLFCNIYILKQSAARSIFLFLDGFWKLQDVFDDIAKNPKANISGPNPSHAVPRLLHPVIRDFIKKSHSKRRNSKVTMANTDTLSNLITVPTWLATQLLRFYATFIVPGASEDILCISIRARELIAKSLLDLGGDRGISTTAFNPATQEVLELLYTIWYPVFLSSIGVSIPESVMLKEYPNPDAKYDNYSGGPASNTDSNAYLSNKFTHNISAESSSATAHSETTNYHTRSASSGSSINNTSSTGSHMNTANLNSSTSSVSNTANPATSKTATKLSGLFSKLVIKKQTKEENIQEIKFNRESLIRLFHHPVYYHDFALFVQSMHCGENLMFYEAFLKLESRIMASKQYELGSNYNEYSHSHKLSDTPAMPTKHTATHSTVSNSSASEATASNSTSSNSNCTTPTQAYSYHSGPTMVYEYAPCLDRFLKHGGSMSSQAQEDTTMHSHPPNTVPVLLVPLILLFHAMFIAPGSPNEVNLTHSMRKSITTELEKGRGLKIPTTIFDGAIDHVLALLYDNSFKLYLRHKEKKEA</sequence>
<dbReference type="Gene3D" id="1.10.167.10">
    <property type="entry name" value="Regulator of G-protein Signalling 4, domain 2"/>
    <property type="match status" value="3"/>
</dbReference>
<gene>
    <name evidence="3" type="ORF">BDEG_21283</name>
</gene>
<feature type="domain" description="RGS" evidence="2">
    <location>
        <begin position="563"/>
        <end position="784"/>
    </location>
</feature>
<dbReference type="VEuPathDB" id="FungiDB:BDEG_21283"/>
<evidence type="ECO:0000259" key="2">
    <source>
        <dbReference type="PROSITE" id="PS50132"/>
    </source>
</evidence>
<feature type="compositionally biased region" description="Low complexity" evidence="1">
    <location>
        <begin position="637"/>
        <end position="661"/>
    </location>
</feature>
<name>A0A177WAU9_BATDL</name>
<dbReference type="OrthoDB" id="196547at2759"/>
<evidence type="ECO:0000256" key="1">
    <source>
        <dbReference type="SAM" id="MobiDB-lite"/>
    </source>
</evidence>
<reference evidence="3 4" key="2">
    <citation type="submission" date="2016-05" db="EMBL/GenBank/DDBJ databases">
        <title>Lineage-specific infection strategies underlie the spectrum of fungal disease in amphibians.</title>
        <authorList>
            <person name="Cuomo C.A."/>
            <person name="Farrer R.A."/>
            <person name="James T."/>
            <person name="Longcore J."/>
            <person name="Birren B."/>
        </authorList>
    </citation>
    <scope>NUCLEOTIDE SEQUENCE [LARGE SCALE GENOMIC DNA]</scope>
    <source>
        <strain evidence="3 4">JEL423</strain>
    </source>
</reference>
<evidence type="ECO:0000313" key="4">
    <source>
        <dbReference type="Proteomes" id="UP000077115"/>
    </source>
</evidence>
<organism evidence="3 4">
    <name type="scientific">Batrachochytrium dendrobatidis (strain JEL423)</name>
    <dbReference type="NCBI Taxonomy" id="403673"/>
    <lineage>
        <taxon>Eukaryota</taxon>
        <taxon>Fungi</taxon>
        <taxon>Fungi incertae sedis</taxon>
        <taxon>Chytridiomycota</taxon>
        <taxon>Chytridiomycota incertae sedis</taxon>
        <taxon>Chytridiomycetes</taxon>
        <taxon>Rhizophydiales</taxon>
        <taxon>Rhizophydiales incertae sedis</taxon>
        <taxon>Batrachochytrium</taxon>
    </lineage>
</organism>